<dbReference type="RefSeq" id="WP_095136264.1">
    <property type="nucleotide sequence ID" value="NZ_NIBG01000043.1"/>
</dbReference>
<name>A0A267MAI0_9FIRM</name>
<evidence type="ECO:0000313" key="2">
    <source>
        <dbReference type="EMBL" id="PAB55918.1"/>
    </source>
</evidence>
<organism evidence="2 3">
    <name type="scientific">Anaeromicrobium sediminis</name>
    <dbReference type="NCBI Taxonomy" id="1478221"/>
    <lineage>
        <taxon>Bacteria</taxon>
        <taxon>Bacillati</taxon>
        <taxon>Bacillota</taxon>
        <taxon>Clostridia</taxon>
        <taxon>Peptostreptococcales</taxon>
        <taxon>Thermotaleaceae</taxon>
        <taxon>Anaeromicrobium</taxon>
    </lineage>
</organism>
<sequence length="106" mass="11606">MRLEYIILIVLMGIVTYITRVSFLVFFNNKNISKVLNRSLKYIPASILAALIFPGVFAPSGNLDMAITNPYIGASGITIISVLLSKNSAFSIVLGIVSLVLLRKFI</sequence>
<comment type="caution">
    <text evidence="2">The sequence shown here is derived from an EMBL/GenBank/DDBJ whole genome shotgun (WGS) entry which is preliminary data.</text>
</comment>
<keyword evidence="1" id="KW-0472">Membrane</keyword>
<feature type="transmembrane region" description="Helical" evidence="1">
    <location>
        <begin position="6"/>
        <end position="27"/>
    </location>
</feature>
<keyword evidence="1" id="KW-0812">Transmembrane</keyword>
<reference evidence="2 3" key="1">
    <citation type="submission" date="2017-06" db="EMBL/GenBank/DDBJ databases">
        <title>Draft genome sequence of anaerobic fermentative bacterium Anaeromicrobium sediminis DY2726D isolated from West Pacific Ocean sediments.</title>
        <authorList>
            <person name="Zeng X."/>
        </authorList>
    </citation>
    <scope>NUCLEOTIDE SEQUENCE [LARGE SCALE GENOMIC DNA]</scope>
    <source>
        <strain evidence="2 3">DY2726D</strain>
    </source>
</reference>
<dbReference type="Proteomes" id="UP000216024">
    <property type="component" value="Unassembled WGS sequence"/>
</dbReference>
<dbReference type="EMBL" id="NIBG01000043">
    <property type="protein sequence ID" value="PAB55918.1"/>
    <property type="molecule type" value="Genomic_DNA"/>
</dbReference>
<proteinExistence type="predicted"/>
<dbReference type="OrthoDB" id="9811308at2"/>
<evidence type="ECO:0000256" key="1">
    <source>
        <dbReference type="SAM" id="Phobius"/>
    </source>
</evidence>
<dbReference type="Pfam" id="PF05437">
    <property type="entry name" value="AzlD"/>
    <property type="match status" value="1"/>
</dbReference>
<dbReference type="AlphaFoldDB" id="A0A267MAI0"/>
<protein>
    <recommendedName>
        <fullName evidence="4">Branched-chain amino acid transporter</fullName>
    </recommendedName>
</protein>
<feature type="transmembrane region" description="Helical" evidence="1">
    <location>
        <begin position="39"/>
        <end position="57"/>
    </location>
</feature>
<feature type="transmembrane region" description="Helical" evidence="1">
    <location>
        <begin position="77"/>
        <end position="102"/>
    </location>
</feature>
<accession>A0A267MAI0</accession>
<evidence type="ECO:0008006" key="4">
    <source>
        <dbReference type="Google" id="ProtNLM"/>
    </source>
</evidence>
<dbReference type="InterPro" id="IPR008407">
    <property type="entry name" value="Brnchd-chn_aa_trnsp_AzlD"/>
</dbReference>
<evidence type="ECO:0000313" key="3">
    <source>
        <dbReference type="Proteomes" id="UP000216024"/>
    </source>
</evidence>
<gene>
    <name evidence="2" type="ORF">CCE28_21490</name>
</gene>
<keyword evidence="3" id="KW-1185">Reference proteome</keyword>
<keyword evidence="1" id="KW-1133">Transmembrane helix</keyword>